<feature type="transmembrane region" description="Helical" evidence="9">
    <location>
        <begin position="170"/>
        <end position="191"/>
    </location>
</feature>
<dbReference type="Pfam" id="PF03186">
    <property type="entry name" value="CobD_Cbib"/>
    <property type="match status" value="1"/>
</dbReference>
<dbReference type="Proteomes" id="UP000293912">
    <property type="component" value="Chromosome"/>
</dbReference>
<evidence type="ECO:0000256" key="4">
    <source>
        <dbReference type="ARBA" id="ARBA00022475"/>
    </source>
</evidence>
<evidence type="ECO:0000256" key="2">
    <source>
        <dbReference type="ARBA" id="ARBA00004953"/>
    </source>
</evidence>
<keyword evidence="11" id="KW-1185">Reference proteome</keyword>
<dbReference type="NCBIfam" id="TIGR00380">
    <property type="entry name" value="cobal_cbiB"/>
    <property type="match status" value="1"/>
</dbReference>
<keyword evidence="8 9" id="KW-0472">Membrane</keyword>
<comment type="function">
    <text evidence="9">Converts cobyric acid to cobinamide by the addition of aminopropanol on the F carboxylic group.</text>
</comment>
<dbReference type="GO" id="GO:0005886">
    <property type="term" value="C:plasma membrane"/>
    <property type="evidence" value="ECO:0007669"/>
    <property type="project" value="UniProtKB-SubCell"/>
</dbReference>
<dbReference type="AlphaFoldDB" id="A0A4P6WWT4"/>
<evidence type="ECO:0000256" key="6">
    <source>
        <dbReference type="ARBA" id="ARBA00022692"/>
    </source>
</evidence>
<keyword evidence="6 9" id="KW-0812">Transmembrane</keyword>
<dbReference type="GO" id="GO:0048472">
    <property type="term" value="F:threonine-phosphate decarboxylase activity"/>
    <property type="evidence" value="ECO:0007669"/>
    <property type="project" value="InterPro"/>
</dbReference>
<evidence type="ECO:0000256" key="5">
    <source>
        <dbReference type="ARBA" id="ARBA00022573"/>
    </source>
</evidence>
<dbReference type="EMBL" id="CP037867">
    <property type="protein sequence ID" value="QBM28047.1"/>
    <property type="molecule type" value="Genomic_DNA"/>
</dbReference>
<accession>A0A4P6WWT4</accession>
<evidence type="ECO:0000256" key="7">
    <source>
        <dbReference type="ARBA" id="ARBA00022989"/>
    </source>
</evidence>
<evidence type="ECO:0000256" key="3">
    <source>
        <dbReference type="ARBA" id="ARBA00006263"/>
    </source>
</evidence>
<comment type="similarity">
    <text evidence="3 9">Belongs to the CobD/CbiB family.</text>
</comment>
<dbReference type="PANTHER" id="PTHR34308">
    <property type="entry name" value="COBALAMIN BIOSYNTHESIS PROTEIN CBIB"/>
    <property type="match status" value="1"/>
</dbReference>
<evidence type="ECO:0000313" key="10">
    <source>
        <dbReference type="EMBL" id="QBM28047.1"/>
    </source>
</evidence>
<comment type="subcellular location">
    <subcellularLocation>
        <location evidence="1 9">Cell membrane</location>
        <topology evidence="1 9">Multi-pass membrane protein</topology>
    </subcellularLocation>
</comment>
<keyword evidence="5 9" id="KW-0169">Cobalamin biosynthesis</keyword>
<gene>
    <name evidence="9" type="primary">cobD</name>
    <name evidence="10" type="ORF">HPF_10140</name>
</gene>
<dbReference type="GO" id="GO:0015420">
    <property type="term" value="F:ABC-type vitamin B12 transporter activity"/>
    <property type="evidence" value="ECO:0007669"/>
    <property type="project" value="UniProtKB-UniRule"/>
</dbReference>
<proteinExistence type="inferred from homology"/>
<feature type="transmembrane region" description="Helical" evidence="9">
    <location>
        <begin position="304"/>
        <end position="322"/>
    </location>
</feature>
<evidence type="ECO:0000313" key="11">
    <source>
        <dbReference type="Proteomes" id="UP000293912"/>
    </source>
</evidence>
<comment type="pathway">
    <text evidence="2 9">Cofactor biosynthesis; adenosylcobalamin biosynthesis.</text>
</comment>
<dbReference type="InterPro" id="IPR004485">
    <property type="entry name" value="Cobalamin_biosynth_CobD/CbiB"/>
</dbReference>
<dbReference type="HAMAP" id="MF_00024">
    <property type="entry name" value="CobD_CbiB"/>
    <property type="match status" value="1"/>
</dbReference>
<dbReference type="RefSeq" id="WP_133156523.1">
    <property type="nucleotide sequence ID" value="NZ_CP037867.1"/>
</dbReference>
<reference evidence="10 11" key="1">
    <citation type="submission" date="2019-03" db="EMBL/GenBank/DDBJ databases">
        <authorList>
            <person name="Sebastian G."/>
            <person name="Baumann P."/>
            <person name="Ruckert C."/>
            <person name="Kalinowski J."/>
            <person name="Nebel B."/>
            <person name="Takors R."/>
            <person name="Blombach B."/>
        </authorList>
    </citation>
    <scope>NUCLEOTIDE SEQUENCE [LARGE SCALE GENOMIC DNA]</scope>
    <source>
        <strain evidence="10 11">DSM 1084</strain>
    </source>
</reference>
<evidence type="ECO:0000256" key="8">
    <source>
        <dbReference type="ARBA" id="ARBA00023136"/>
    </source>
</evidence>
<organism evidence="10 11">
    <name type="scientific">Hydrogenophaga pseudoflava</name>
    <name type="common">Pseudomonas carboxydoflava</name>
    <dbReference type="NCBI Taxonomy" id="47421"/>
    <lineage>
        <taxon>Bacteria</taxon>
        <taxon>Pseudomonadati</taxon>
        <taxon>Pseudomonadota</taxon>
        <taxon>Betaproteobacteria</taxon>
        <taxon>Burkholderiales</taxon>
        <taxon>Comamonadaceae</taxon>
        <taxon>Hydrogenophaga</taxon>
    </lineage>
</organism>
<feature type="transmembrane region" description="Helical" evidence="9">
    <location>
        <begin position="66"/>
        <end position="90"/>
    </location>
</feature>
<evidence type="ECO:0000256" key="9">
    <source>
        <dbReference type="HAMAP-Rule" id="MF_00024"/>
    </source>
</evidence>
<dbReference type="PANTHER" id="PTHR34308:SF1">
    <property type="entry name" value="COBALAMIN BIOSYNTHESIS PROTEIN CBIB"/>
    <property type="match status" value="1"/>
</dbReference>
<dbReference type="KEGG" id="hpse:HPF_10140"/>
<dbReference type="GO" id="GO:0009236">
    <property type="term" value="P:cobalamin biosynthetic process"/>
    <property type="evidence" value="ECO:0007669"/>
    <property type="project" value="UniProtKB-UniRule"/>
</dbReference>
<sequence length="324" mass="33710">MDFAGLPTPDAAVLAGAVLVALALDRLFGEPPVRLHPVVAMGHFLGAVGRRVSRAAGAVPRPGAEFWLGALGWCVGAALVAALAFAAGWAMEELHPLAQVALLGVLLKPMLSWRMLRDEVRAVEAALAESLASGRQRVGWLVSRDVTALSESQVREAAVSTLAENLNDSVVAPIFWFAVAGLPGAALYRFANTADAMWGYRGERGGRDWTWAGKWAARVDDALSWLPARLTALLIALPAMGRGWSAVAANAGLTPSPNGGWPMGALAVGLGIRLGKPGVYQLNGQGRAPRATDTARALRRCGQVVAVLALLAGGVLALSLGGQL</sequence>
<evidence type="ECO:0000256" key="1">
    <source>
        <dbReference type="ARBA" id="ARBA00004651"/>
    </source>
</evidence>
<keyword evidence="4 9" id="KW-1003">Cell membrane</keyword>
<protein>
    <recommendedName>
        <fullName evidence="9">Cobalamin biosynthesis protein CobD</fullName>
    </recommendedName>
</protein>
<comment type="caution">
    <text evidence="9">Lacks conserved residue(s) required for the propagation of feature annotation.</text>
</comment>
<keyword evidence="7 9" id="KW-1133">Transmembrane helix</keyword>
<dbReference type="UniPathway" id="UPA00148"/>
<name>A0A4P6WWT4_HYDPS</name>